<dbReference type="Gene3D" id="3.30.479.30">
    <property type="entry name" value="Band 7 domain"/>
    <property type="match status" value="1"/>
</dbReference>
<evidence type="ECO:0000259" key="3">
    <source>
        <dbReference type="SMART" id="SM00244"/>
    </source>
</evidence>
<accession>A0A0D0GPZ6</accession>
<dbReference type="STRING" id="1503925.TH53_14245"/>
<evidence type="ECO:0000256" key="2">
    <source>
        <dbReference type="ARBA" id="ARBA00008164"/>
    </source>
</evidence>
<dbReference type="EMBL" id="JXRA01000059">
    <property type="protein sequence ID" value="KIO76606.1"/>
    <property type="molecule type" value="Genomic_DNA"/>
</dbReference>
<comment type="caution">
    <text evidence="4">The sequence shown here is derived from an EMBL/GenBank/DDBJ whole genome shotgun (WGS) entry which is preliminary data.</text>
</comment>
<gene>
    <name evidence="4" type="ORF">TH53_14245</name>
</gene>
<evidence type="ECO:0000313" key="5">
    <source>
        <dbReference type="Proteomes" id="UP000032049"/>
    </source>
</evidence>
<dbReference type="InterPro" id="IPR036013">
    <property type="entry name" value="Band_7/SPFH_dom_sf"/>
</dbReference>
<proteinExistence type="inferred from homology"/>
<feature type="domain" description="Band 7" evidence="3">
    <location>
        <begin position="132"/>
        <end position="291"/>
    </location>
</feature>
<evidence type="ECO:0000256" key="1">
    <source>
        <dbReference type="ARBA" id="ARBA00004167"/>
    </source>
</evidence>
<dbReference type="CDD" id="cd13438">
    <property type="entry name" value="SPFH_eoslipins_u2"/>
    <property type="match status" value="1"/>
</dbReference>
<comment type="similarity">
    <text evidence="2">Belongs to the band 7/mec-2 family.</text>
</comment>
<dbReference type="Proteomes" id="UP000032049">
    <property type="component" value="Unassembled WGS sequence"/>
</dbReference>
<sequence>MKRVTIGTNYVGLVFKNGKLKRVLTEGNYWIVFGETIEIHNMALAYNAKTDLDVLLQNSDFAGLLNVIEVDDNELVLVYSHKNFKNVLAAGRHAIWKGLSDYTFIRVNTSQIEIDAAIDKNLLEKAPLLNYIRAYKVDSFEKALLFIDGKFERIMEPGNYAYWKNSTAVQVFKSDMRQLNMEITGQEILTKDKAQLRVNFNVQYKVTDIIKALMENKEFDKQLYVLVQLALRECIGMMTFDELMESKEKIVGQLMTITAGKFDVLGVKIVSCGLKDIILPGDIREIMNQVLVAEKRAQANLITRREETASTRSLLNTAKLMEDNSMLYKLKEMEYVEKIAEKINNISLSGSGQLVDQLKQIFVK</sequence>
<dbReference type="PANTHER" id="PTHR10264">
    <property type="entry name" value="BAND 7 PROTEIN-RELATED"/>
    <property type="match status" value="1"/>
</dbReference>
<dbReference type="SMART" id="SM00244">
    <property type="entry name" value="PHB"/>
    <property type="match status" value="1"/>
</dbReference>
<dbReference type="GO" id="GO:0005886">
    <property type="term" value="C:plasma membrane"/>
    <property type="evidence" value="ECO:0007669"/>
    <property type="project" value="InterPro"/>
</dbReference>
<dbReference type="AlphaFoldDB" id="A0A0D0GPZ6"/>
<organism evidence="4 5">
    <name type="scientific">Pedobacter lusitanus</name>
    <dbReference type="NCBI Taxonomy" id="1503925"/>
    <lineage>
        <taxon>Bacteria</taxon>
        <taxon>Pseudomonadati</taxon>
        <taxon>Bacteroidota</taxon>
        <taxon>Sphingobacteriia</taxon>
        <taxon>Sphingobacteriales</taxon>
        <taxon>Sphingobacteriaceae</taxon>
        <taxon>Pedobacter</taxon>
    </lineage>
</organism>
<dbReference type="OrthoDB" id="5501731at2"/>
<dbReference type="SUPFAM" id="SSF117892">
    <property type="entry name" value="Band 7/SPFH domain"/>
    <property type="match status" value="1"/>
</dbReference>
<dbReference type="InterPro" id="IPR043202">
    <property type="entry name" value="Band-7_stomatin-like"/>
</dbReference>
<dbReference type="PANTHER" id="PTHR10264:SF83">
    <property type="entry name" value="BLL5629 PROTEIN"/>
    <property type="match status" value="1"/>
</dbReference>
<dbReference type="InterPro" id="IPR001107">
    <property type="entry name" value="Band_7"/>
</dbReference>
<reference evidence="4 5" key="1">
    <citation type="submission" date="2015-01" db="EMBL/GenBank/DDBJ databases">
        <title>Draft genome sequence of Pedobacter sp. NL19 isolated from sludge of an effluent treatment pond in an abandoned uranium mine.</title>
        <authorList>
            <person name="Santos T."/>
            <person name="Caetano T."/>
            <person name="Covas C."/>
            <person name="Cruz A."/>
            <person name="Mendo S."/>
        </authorList>
    </citation>
    <scope>NUCLEOTIDE SEQUENCE [LARGE SCALE GENOMIC DNA]</scope>
    <source>
        <strain evidence="4 5">NL19</strain>
    </source>
</reference>
<name>A0A0D0GPZ6_9SPHI</name>
<evidence type="ECO:0000313" key="4">
    <source>
        <dbReference type="EMBL" id="KIO76606.1"/>
    </source>
</evidence>
<dbReference type="RefSeq" id="WP_041882897.1">
    <property type="nucleotide sequence ID" value="NZ_JXRA01000059.1"/>
</dbReference>
<protein>
    <submittedName>
        <fullName evidence="4">Peptidase</fullName>
    </submittedName>
</protein>
<dbReference type="PRINTS" id="PR00721">
    <property type="entry name" value="STOMATIN"/>
</dbReference>
<keyword evidence="5" id="KW-1185">Reference proteome</keyword>
<dbReference type="InterPro" id="IPR001972">
    <property type="entry name" value="Stomatin_HflK_fam"/>
</dbReference>
<comment type="subcellular location">
    <subcellularLocation>
        <location evidence="1">Membrane</location>
        <topology evidence="1">Single-pass membrane protein</topology>
    </subcellularLocation>
</comment>
<dbReference type="Pfam" id="PF01145">
    <property type="entry name" value="Band_7"/>
    <property type="match status" value="1"/>
</dbReference>